<dbReference type="PANTHER" id="PTHR10805:SF0">
    <property type="entry name" value="COATOMER SUBUNIT EPSILON"/>
    <property type="match status" value="1"/>
</dbReference>
<dbReference type="EMBL" id="JAWRVI010000018">
    <property type="protein sequence ID" value="KAK4089866.1"/>
    <property type="molecule type" value="Genomic_DNA"/>
</dbReference>
<comment type="caution">
    <text evidence="11">The sequence shown here is derived from an EMBL/GenBank/DDBJ whole genome shotgun (WGS) entry which is preliminary data.</text>
</comment>
<reference evidence="11 12" key="1">
    <citation type="journal article" date="2024" name="Microbiol. Resour. Announc.">
        <title>Genome annotations for the ascomycete fungi Trichoderma harzianum, Trichoderma aggressivum, and Purpureocillium lilacinum.</title>
        <authorList>
            <person name="Beijen E.P.W."/>
            <person name="Ohm R.A."/>
        </authorList>
    </citation>
    <scope>NUCLEOTIDE SEQUENCE [LARGE SCALE GENOMIC DNA]</scope>
    <source>
        <strain evidence="11 12">CBS 150709</strain>
    </source>
</reference>
<dbReference type="Gene3D" id="1.25.40.10">
    <property type="entry name" value="Tetratricopeptide repeat domain"/>
    <property type="match status" value="1"/>
</dbReference>
<organism evidence="11 12">
    <name type="scientific">Purpureocillium lilacinum</name>
    <name type="common">Paecilomyces lilacinus</name>
    <dbReference type="NCBI Taxonomy" id="33203"/>
    <lineage>
        <taxon>Eukaryota</taxon>
        <taxon>Fungi</taxon>
        <taxon>Dikarya</taxon>
        <taxon>Ascomycota</taxon>
        <taxon>Pezizomycotina</taxon>
        <taxon>Sordariomycetes</taxon>
        <taxon>Hypocreomycetidae</taxon>
        <taxon>Hypocreales</taxon>
        <taxon>Ophiocordycipitaceae</taxon>
        <taxon>Purpureocillium</taxon>
    </lineage>
</organism>
<dbReference type="Proteomes" id="UP001287286">
    <property type="component" value="Unassembled WGS sequence"/>
</dbReference>
<keyword evidence="8" id="KW-0333">Golgi apparatus</keyword>
<evidence type="ECO:0000256" key="10">
    <source>
        <dbReference type="ARBA" id="ARBA00023329"/>
    </source>
</evidence>
<evidence type="ECO:0000256" key="1">
    <source>
        <dbReference type="ARBA" id="ARBA00004255"/>
    </source>
</evidence>
<sequence>MLVVVHIGNPTWLGGYTPAKPSFPEQPVRGSPATQQLQLPLFGRGPHHHDQVSPTPAYRTLYDDTAVATTQPTMDPYSAEGELINIHNHFHQGQYQEVVDFDTSSFSPENALPARVLQLRARIALGQAEDVLADVKGESVPDLEALGAFAEYTLGKTDAAVATIQKLAQSAADNVTVQIIGGTVLQASGNSDDALALLSQHQASLEAVALIVQIHLQQNRTDLAVKEVAAARRWAQDSLLVNLAESWVGLRVGGEKYQQAFYVYEELAQAPSTASIRSLVSQAVCELHLGRLEEAQTALEQALQKEPGYVEAIANLLVLKVVSGNDATELTESLKKAEPNHQFLVDLAEKSELFDKAAAKYSAKVAS</sequence>
<evidence type="ECO:0000256" key="8">
    <source>
        <dbReference type="ARBA" id="ARBA00023034"/>
    </source>
</evidence>
<keyword evidence="4" id="KW-0813">Transport</keyword>
<evidence type="ECO:0000313" key="12">
    <source>
        <dbReference type="Proteomes" id="UP001287286"/>
    </source>
</evidence>
<dbReference type="PANTHER" id="PTHR10805">
    <property type="entry name" value="COATOMER SUBUNIT EPSILON"/>
    <property type="match status" value="1"/>
</dbReference>
<gene>
    <name evidence="11" type="ORF">Purlil1_5969</name>
</gene>
<keyword evidence="7" id="KW-0653">Protein transport</keyword>
<proteinExistence type="inferred from homology"/>
<protein>
    <recommendedName>
        <fullName evidence="13">Coatomer subunit epsilon</fullName>
    </recommendedName>
</protein>
<evidence type="ECO:0000256" key="6">
    <source>
        <dbReference type="ARBA" id="ARBA00022892"/>
    </source>
</evidence>
<accession>A0ABR0C1G4</accession>
<dbReference type="InterPro" id="IPR011990">
    <property type="entry name" value="TPR-like_helical_dom_sf"/>
</dbReference>
<dbReference type="Pfam" id="PF04733">
    <property type="entry name" value="Coatomer_E"/>
    <property type="match status" value="1"/>
</dbReference>
<evidence type="ECO:0000256" key="5">
    <source>
        <dbReference type="ARBA" id="ARBA00022490"/>
    </source>
</evidence>
<name>A0ABR0C1G4_PURLI</name>
<evidence type="ECO:0008006" key="13">
    <source>
        <dbReference type="Google" id="ProtNLM"/>
    </source>
</evidence>
<dbReference type="InterPro" id="IPR006822">
    <property type="entry name" value="Coatomer_esu"/>
</dbReference>
<evidence type="ECO:0000256" key="2">
    <source>
        <dbReference type="ARBA" id="ARBA00004347"/>
    </source>
</evidence>
<keyword evidence="6" id="KW-0931">ER-Golgi transport</keyword>
<keyword evidence="5" id="KW-0963">Cytoplasm</keyword>
<dbReference type="SUPFAM" id="SSF48452">
    <property type="entry name" value="TPR-like"/>
    <property type="match status" value="1"/>
</dbReference>
<evidence type="ECO:0000256" key="4">
    <source>
        <dbReference type="ARBA" id="ARBA00022448"/>
    </source>
</evidence>
<keyword evidence="9" id="KW-0472">Membrane</keyword>
<keyword evidence="12" id="KW-1185">Reference proteome</keyword>
<comment type="subcellular location">
    <subcellularLocation>
        <location evidence="2">Cytoplasmic vesicle</location>
        <location evidence="2">COPI-coated vesicle membrane</location>
        <topology evidence="2">Peripheral membrane protein</topology>
        <orientation evidence="2">Cytoplasmic side</orientation>
    </subcellularLocation>
    <subcellularLocation>
        <location evidence="1">Golgi apparatus membrane</location>
        <topology evidence="1">Peripheral membrane protein</topology>
        <orientation evidence="1">Cytoplasmic side</orientation>
    </subcellularLocation>
</comment>
<keyword evidence="10" id="KW-0968">Cytoplasmic vesicle</keyword>
<evidence type="ECO:0000256" key="9">
    <source>
        <dbReference type="ARBA" id="ARBA00023136"/>
    </source>
</evidence>
<evidence type="ECO:0000313" key="11">
    <source>
        <dbReference type="EMBL" id="KAK4089866.1"/>
    </source>
</evidence>
<comment type="similarity">
    <text evidence="3">Belongs to the COPE family.</text>
</comment>
<evidence type="ECO:0000256" key="7">
    <source>
        <dbReference type="ARBA" id="ARBA00022927"/>
    </source>
</evidence>
<evidence type="ECO:0000256" key="3">
    <source>
        <dbReference type="ARBA" id="ARBA00008827"/>
    </source>
</evidence>